<evidence type="ECO:0000256" key="20">
    <source>
        <dbReference type="ARBA" id="ARBA00023053"/>
    </source>
</evidence>
<evidence type="ECO:0000256" key="24">
    <source>
        <dbReference type="ARBA" id="ARBA00044938"/>
    </source>
</evidence>
<dbReference type="InterPro" id="IPR001342">
    <property type="entry name" value="HDH_cat"/>
</dbReference>
<dbReference type="GO" id="GO:0004412">
    <property type="term" value="F:homoserine dehydrogenase activity"/>
    <property type="evidence" value="ECO:0007669"/>
    <property type="project" value="UniProtKB-EC"/>
</dbReference>
<evidence type="ECO:0000256" key="14">
    <source>
        <dbReference type="ARBA" id="ARBA00022741"/>
    </source>
</evidence>
<dbReference type="InterPro" id="IPR042199">
    <property type="entry name" value="AsparK_Bifunc_asparK/hSer_DH"/>
</dbReference>
<evidence type="ECO:0000256" key="19">
    <source>
        <dbReference type="ARBA" id="ARBA00023027"/>
    </source>
</evidence>
<comment type="caution">
    <text evidence="28">The sequence shown here is derived from an EMBL/GenBank/DDBJ whole genome shotgun (WGS) entry which is preliminary data.</text>
</comment>
<evidence type="ECO:0000256" key="18">
    <source>
        <dbReference type="ARBA" id="ARBA00023002"/>
    </source>
</evidence>
<proteinExistence type="inferred from homology"/>
<keyword evidence="15 28" id="KW-0418">Kinase</keyword>
<evidence type="ECO:0000256" key="7">
    <source>
        <dbReference type="ARBA" id="ARBA00007952"/>
    </source>
</evidence>
<dbReference type="InterPro" id="IPR005106">
    <property type="entry name" value="Asp/hSer_DH_NAD-bd"/>
</dbReference>
<evidence type="ECO:0000256" key="12">
    <source>
        <dbReference type="ARBA" id="ARBA00022697"/>
    </source>
</evidence>
<dbReference type="InterPro" id="IPR001341">
    <property type="entry name" value="Asp_kinase"/>
</dbReference>
<dbReference type="InterPro" id="IPR019811">
    <property type="entry name" value="HDH_CS"/>
</dbReference>
<comment type="similarity">
    <text evidence="7">In the C-terminal section; belongs to the homoserine dehydrogenase family.</text>
</comment>
<dbReference type="InterPro" id="IPR036291">
    <property type="entry name" value="NAD(P)-bd_dom_sf"/>
</dbReference>
<comment type="catalytic activity">
    <reaction evidence="26">
        <text>L-homoserine + NADP(+) = L-aspartate 4-semialdehyde + NADPH + H(+)</text>
        <dbReference type="Rhea" id="RHEA:15761"/>
        <dbReference type="ChEBI" id="CHEBI:15378"/>
        <dbReference type="ChEBI" id="CHEBI:57476"/>
        <dbReference type="ChEBI" id="CHEBI:57783"/>
        <dbReference type="ChEBI" id="CHEBI:58349"/>
        <dbReference type="ChEBI" id="CHEBI:537519"/>
        <dbReference type="EC" id="1.1.1.3"/>
    </reaction>
    <physiologicalReaction direction="right-to-left" evidence="26">
        <dbReference type="Rhea" id="RHEA:15763"/>
    </physiologicalReaction>
</comment>
<dbReference type="EC" id="2.7.2.4" evidence="28"/>
<evidence type="ECO:0000256" key="8">
    <source>
        <dbReference type="ARBA" id="ARBA00010046"/>
    </source>
</evidence>
<reference evidence="29" key="1">
    <citation type="journal article" date="2019" name="Int. J. Syst. Evol. Microbiol.">
        <title>The Global Catalogue of Microorganisms (GCM) 10K type strain sequencing project: providing services to taxonomists for standard genome sequencing and annotation.</title>
        <authorList>
            <consortium name="The Broad Institute Genomics Platform"/>
            <consortium name="The Broad Institute Genome Sequencing Center for Infectious Disease"/>
            <person name="Wu L."/>
            <person name="Ma J."/>
        </authorList>
    </citation>
    <scope>NUCLEOTIDE SEQUENCE [LARGE SCALE GENOMIC DNA]</scope>
    <source>
        <strain evidence="29">CCUG 58938</strain>
    </source>
</reference>
<accession>A0ABW3JWU7</accession>
<keyword evidence="20" id="KW-0915">Sodium</keyword>
<dbReference type="InterPro" id="IPR054352">
    <property type="entry name" value="ACT_Aspartokinase"/>
</dbReference>
<dbReference type="InterPro" id="IPR018042">
    <property type="entry name" value="Aspartate_kinase_CS"/>
</dbReference>
<organism evidence="28 29">
    <name type="scientific">Ohtaekwangia kribbensis</name>
    <dbReference type="NCBI Taxonomy" id="688913"/>
    <lineage>
        <taxon>Bacteria</taxon>
        <taxon>Pseudomonadati</taxon>
        <taxon>Bacteroidota</taxon>
        <taxon>Cytophagia</taxon>
        <taxon>Cytophagales</taxon>
        <taxon>Fulvivirgaceae</taxon>
        <taxon>Ohtaekwangia</taxon>
    </lineage>
</organism>
<evidence type="ECO:0000256" key="26">
    <source>
        <dbReference type="ARBA" id="ARBA00048841"/>
    </source>
</evidence>
<evidence type="ECO:0000256" key="5">
    <source>
        <dbReference type="ARBA" id="ARBA00005062"/>
    </source>
</evidence>
<evidence type="ECO:0000256" key="9">
    <source>
        <dbReference type="ARBA" id="ARBA00011881"/>
    </source>
</evidence>
<keyword evidence="29" id="KW-1185">Reference proteome</keyword>
<keyword evidence="19" id="KW-0520">NAD</keyword>
<dbReference type="SUPFAM" id="SSF55021">
    <property type="entry name" value="ACT-like"/>
    <property type="match status" value="2"/>
</dbReference>
<dbReference type="CDD" id="cd04922">
    <property type="entry name" value="ACT_AKi-HSDH-ThrA_2"/>
    <property type="match status" value="1"/>
</dbReference>
<dbReference type="Proteomes" id="UP001597112">
    <property type="component" value="Unassembled WGS sequence"/>
</dbReference>
<protein>
    <submittedName>
        <fullName evidence="28">Bifunctional aspartate kinase/homoserine dehydrogenase I</fullName>
        <ecNumber evidence="28">1.1.1.3</ecNumber>
        <ecNumber evidence="28">2.7.2.4</ecNumber>
    </submittedName>
</protein>
<evidence type="ECO:0000256" key="10">
    <source>
        <dbReference type="ARBA" id="ARBA00022605"/>
    </source>
</evidence>
<dbReference type="Gene3D" id="3.40.50.720">
    <property type="entry name" value="NAD(P)-binding Rossmann-like Domain"/>
    <property type="match status" value="1"/>
</dbReference>
<comment type="pathway">
    <text evidence="2">Amino-acid biosynthesis; L-lysine biosynthesis via DAP pathway; (S)-tetrahydrodipicolinate from L-aspartate: step 1/4.</text>
</comment>
<dbReference type="InterPro" id="IPR002912">
    <property type="entry name" value="ACT_dom"/>
</dbReference>
<dbReference type="Gene3D" id="3.40.1160.10">
    <property type="entry name" value="Acetylglutamate kinase-like"/>
    <property type="match status" value="1"/>
</dbReference>
<evidence type="ECO:0000256" key="3">
    <source>
        <dbReference type="ARBA" id="ARBA00004986"/>
    </source>
</evidence>
<sequence length="814" mass="89157">MKILKFGGSSVATPARIQSVIEIVKPYLKGDVAVVFSAFGGVTDVLIGISKLALESNLEYKTKLADIEKRHLDAVRELIGVQKQSSILAQVKFMINELEDVLHGVFLVKERTPRTLDYVMSFGERLSAYIISEAFKDKGVAAEFLDARKVVRTDGHFGYAKVDFDVTNKLINDHFKNHTDLQIITGFIGTSETGETTTLGRSGSDYTAAIFAGALHATDLEIWTDVDGMMTADPRMVKKAFTVPQMSYEEAMELSHFGAKVIFPATMQPAMVNHIPIWIKNTFNPTFEGTVIHANAKNGKLIKGISSMNNVSLLNVQGSGLLGVVGASMRLFATLAREKISVILISQASSEHSICFAIENQYTRQAKSAIDKEFQYEIRNEEIDEVQVETDLSIVAVVGDGMKHSPGTSGRMFSSLGKNGVNVMAIAQGSSERNISAVVRQADVAKALNALHEAFFLSDRKVLNVFLVGTGLIGNSLVNMIEEQYNKLAKENLLEVNVVAVANSKKMLFNEEGLKLSSCIDEMKKDGQSMNMKEFADKMVSLNLPNSIFVDCTSSEEVTAVYETILSANISIVTPNKKANSASMEQYTNLKKTAFKRGVKFLYETNVGAGLPVINTLNDLLLSGDKVISIEGVLSGTLNFIFSSYTDGKKFSDVVKEAKEKGYTEPDPRDDLSGMDVARKILILSRETGLSFELSDIQVENLVPVDCQKGSVDDFFKTLEKHDASFEKLRDEAFSKGEKLRYMAVLNEGKVSVKLGSVNSQHPFYSLSGSDNIILLTTERYHERPMVIRGPGAGAAVTAAGVFADVIRIGHYAK</sequence>
<comment type="pathway">
    <text evidence="6">Amino-acid biosynthesis; L-threonine biosynthesis; L-threonine from L-aspartate: step 1/5.</text>
</comment>
<evidence type="ECO:0000256" key="16">
    <source>
        <dbReference type="ARBA" id="ARBA00022840"/>
    </source>
</evidence>
<dbReference type="NCBIfam" id="TIGR00657">
    <property type="entry name" value="asp_kinases"/>
    <property type="match status" value="1"/>
</dbReference>
<dbReference type="PROSITE" id="PS01042">
    <property type="entry name" value="HOMOSER_DHGENASE"/>
    <property type="match status" value="1"/>
</dbReference>
<dbReference type="PANTHER" id="PTHR43070:SF5">
    <property type="entry name" value="HOMOSERINE DEHYDROGENASE"/>
    <property type="match status" value="1"/>
</dbReference>
<dbReference type="NCBIfam" id="NF006959">
    <property type="entry name" value="PRK09436.1"/>
    <property type="match status" value="1"/>
</dbReference>
<dbReference type="RefSeq" id="WP_377575202.1">
    <property type="nucleotide sequence ID" value="NZ_JBHTKA010000001.1"/>
</dbReference>
<evidence type="ECO:0000256" key="17">
    <source>
        <dbReference type="ARBA" id="ARBA00022857"/>
    </source>
</evidence>
<gene>
    <name evidence="28" type="primary">thrA</name>
    <name evidence="28" type="ORF">ACFQ21_04060</name>
</gene>
<dbReference type="EC" id="1.1.1.3" evidence="28"/>
<evidence type="ECO:0000256" key="13">
    <source>
        <dbReference type="ARBA" id="ARBA00022723"/>
    </source>
</evidence>
<keyword evidence="23" id="KW-0511">Multifunctional enzyme</keyword>
<evidence type="ECO:0000259" key="27">
    <source>
        <dbReference type="PROSITE" id="PS51671"/>
    </source>
</evidence>
<keyword evidence="12" id="KW-0791">Threonine biosynthesis</keyword>
<dbReference type="InterPro" id="IPR045865">
    <property type="entry name" value="ACT-like_dom_sf"/>
</dbReference>
<comment type="pathway">
    <text evidence="3">Amino-acid biosynthesis; L-methionine biosynthesis via de novo pathway; L-homoserine from L-aspartate: step 1/3.</text>
</comment>
<evidence type="ECO:0000256" key="1">
    <source>
        <dbReference type="ARBA" id="ARBA00001920"/>
    </source>
</evidence>
<evidence type="ECO:0000256" key="23">
    <source>
        <dbReference type="ARBA" id="ARBA00023268"/>
    </source>
</evidence>
<dbReference type="Gene3D" id="3.30.2130.10">
    <property type="entry name" value="VC0802-like"/>
    <property type="match status" value="1"/>
</dbReference>
<evidence type="ECO:0000256" key="6">
    <source>
        <dbReference type="ARBA" id="ARBA00005139"/>
    </source>
</evidence>
<evidence type="ECO:0000256" key="4">
    <source>
        <dbReference type="ARBA" id="ARBA00005056"/>
    </source>
</evidence>
<comment type="similarity">
    <text evidence="8">In the N-terminal section; belongs to the aspartokinase family.</text>
</comment>
<dbReference type="Gene3D" id="3.30.360.10">
    <property type="entry name" value="Dihydrodipicolinate Reductase, domain 2"/>
    <property type="match status" value="1"/>
</dbReference>
<dbReference type="InterPro" id="IPR001048">
    <property type="entry name" value="Asp/Glu/Uridylate_kinase"/>
</dbReference>
<dbReference type="Pfam" id="PF22468">
    <property type="entry name" value="ACT_9"/>
    <property type="match status" value="2"/>
</dbReference>
<keyword evidence="18 28" id="KW-0560">Oxidoreductase</keyword>
<keyword evidence="10" id="KW-0028">Amino-acid biosynthesis</keyword>
<dbReference type="SUPFAM" id="SSF51735">
    <property type="entry name" value="NAD(P)-binding Rossmann-fold domains"/>
    <property type="match status" value="1"/>
</dbReference>
<dbReference type="CDD" id="cd04243">
    <property type="entry name" value="AAK_AK-HSDH-like"/>
    <property type="match status" value="1"/>
</dbReference>
<evidence type="ECO:0000313" key="28">
    <source>
        <dbReference type="EMBL" id="MFD0998462.1"/>
    </source>
</evidence>
<dbReference type="PROSITE" id="PS00324">
    <property type="entry name" value="ASPARTOKINASE"/>
    <property type="match status" value="1"/>
</dbReference>
<dbReference type="PIRSF" id="PIRSF000727">
    <property type="entry name" value="ThrA"/>
    <property type="match status" value="1"/>
</dbReference>
<dbReference type="Pfam" id="PF00696">
    <property type="entry name" value="AA_kinase"/>
    <property type="match status" value="1"/>
</dbReference>
<name>A0ABW3JWU7_9BACT</name>
<dbReference type="PANTHER" id="PTHR43070">
    <property type="match status" value="1"/>
</dbReference>
<evidence type="ECO:0000256" key="15">
    <source>
        <dbReference type="ARBA" id="ARBA00022777"/>
    </source>
</evidence>
<comment type="subunit">
    <text evidence="9">Homotetramer.</text>
</comment>
<dbReference type="InterPro" id="IPR049638">
    <property type="entry name" value="AK-HD"/>
</dbReference>
<dbReference type="InterPro" id="IPR011147">
    <property type="entry name" value="Bifunc_Aspkin/hSer_DH"/>
</dbReference>
<dbReference type="Gene3D" id="1.20.120.1320">
    <property type="entry name" value="Aspartokinase, catalytic domain"/>
    <property type="match status" value="1"/>
</dbReference>
<comment type="catalytic activity">
    <reaction evidence="25">
        <text>L-aspartate + ATP = 4-phospho-L-aspartate + ADP</text>
        <dbReference type="Rhea" id="RHEA:23776"/>
        <dbReference type="ChEBI" id="CHEBI:29991"/>
        <dbReference type="ChEBI" id="CHEBI:30616"/>
        <dbReference type="ChEBI" id="CHEBI:57535"/>
        <dbReference type="ChEBI" id="CHEBI:456216"/>
        <dbReference type="EC" id="2.7.2.4"/>
    </reaction>
    <physiologicalReaction direction="left-to-right" evidence="25">
        <dbReference type="Rhea" id="RHEA:23777"/>
    </physiologicalReaction>
</comment>
<dbReference type="CDD" id="cd04921">
    <property type="entry name" value="ACT_AKi-HSDH-ThrA-like_1"/>
    <property type="match status" value="1"/>
</dbReference>
<keyword evidence="11 28" id="KW-0808">Transferase</keyword>
<dbReference type="EMBL" id="JBHTKA010000001">
    <property type="protein sequence ID" value="MFD0998462.1"/>
    <property type="molecule type" value="Genomic_DNA"/>
</dbReference>
<dbReference type="SUPFAM" id="SSF53633">
    <property type="entry name" value="Carbamate kinase-like"/>
    <property type="match status" value="1"/>
</dbReference>
<evidence type="ECO:0000256" key="21">
    <source>
        <dbReference type="ARBA" id="ARBA00023154"/>
    </source>
</evidence>
<comment type="cofactor">
    <cofactor evidence="1">
        <name>a metal cation</name>
        <dbReference type="ChEBI" id="CHEBI:25213"/>
    </cofactor>
</comment>
<keyword evidence="14" id="KW-0547">Nucleotide-binding</keyword>
<evidence type="ECO:0000256" key="11">
    <source>
        <dbReference type="ARBA" id="ARBA00022679"/>
    </source>
</evidence>
<dbReference type="Pfam" id="PF00742">
    <property type="entry name" value="Homoserine_dh"/>
    <property type="match status" value="1"/>
</dbReference>
<dbReference type="InterPro" id="IPR036393">
    <property type="entry name" value="AceGlu_kinase-like_sf"/>
</dbReference>
<dbReference type="Pfam" id="PF03447">
    <property type="entry name" value="NAD_binding_3"/>
    <property type="match status" value="1"/>
</dbReference>
<keyword evidence="21" id="KW-0457">Lysine biosynthesis</keyword>
<evidence type="ECO:0000313" key="29">
    <source>
        <dbReference type="Proteomes" id="UP001597112"/>
    </source>
</evidence>
<keyword evidence="22" id="KW-0486">Methionine biosynthesis</keyword>
<evidence type="ECO:0000256" key="2">
    <source>
        <dbReference type="ARBA" id="ARBA00004766"/>
    </source>
</evidence>
<dbReference type="NCBIfam" id="NF007003">
    <property type="entry name" value="PRK09466.1"/>
    <property type="match status" value="1"/>
</dbReference>
<evidence type="ECO:0000256" key="22">
    <source>
        <dbReference type="ARBA" id="ARBA00023167"/>
    </source>
</evidence>
<comment type="function">
    <text evidence="24">Bifunctional aspartate kinase and homoserine dehydrogenase that catalyzes the first and the third steps toward the synthesis of lysine, methionine and threonine from aspartate.</text>
</comment>
<dbReference type="PROSITE" id="PS51671">
    <property type="entry name" value="ACT"/>
    <property type="match status" value="1"/>
</dbReference>
<keyword evidence="13" id="KW-0479">Metal-binding</keyword>
<keyword evidence="16" id="KW-0067">ATP-binding</keyword>
<keyword evidence="17" id="KW-0521">NADP</keyword>
<dbReference type="SUPFAM" id="SSF55347">
    <property type="entry name" value="Glyceraldehyde-3-phosphate dehydrogenase-like, C-terminal domain"/>
    <property type="match status" value="1"/>
</dbReference>
<dbReference type="GO" id="GO:0004072">
    <property type="term" value="F:aspartate kinase activity"/>
    <property type="evidence" value="ECO:0007669"/>
    <property type="project" value="UniProtKB-EC"/>
</dbReference>
<comment type="pathway">
    <text evidence="4">Amino-acid biosynthesis; L-threonine biosynthesis; L-threonine from L-aspartate: step 3/5.</text>
</comment>
<comment type="pathway">
    <text evidence="5">Amino-acid biosynthesis; L-methionine biosynthesis via de novo pathway; L-homoserine from L-aspartate: step 3/3.</text>
</comment>
<feature type="domain" description="ACT" evidence="27">
    <location>
        <begin position="397"/>
        <end position="470"/>
    </location>
</feature>
<evidence type="ECO:0000256" key="25">
    <source>
        <dbReference type="ARBA" id="ARBA00048561"/>
    </source>
</evidence>